<name>A0A402ADX5_9CHLR</name>
<accession>A0A402ADX5</accession>
<feature type="transmembrane region" description="Helical" evidence="1">
    <location>
        <begin position="413"/>
        <end position="431"/>
    </location>
</feature>
<sequence length="499" mass="57299">MTDFHSIAFREDIPVMHTRRNDGLTVIATRVPLKGFSEKWGWILSLEPNDGVLDNENVEALYDNTGRRYPKIYTRSDMAGYIDRWACHEWEPGYSDANAQVLDNDAINLSVFKENLIEDVLAEYKTIGAEQLGAVRSIVESGIKASISNNQKHFDDLRNTLNAIDTNNKLADSRKTQNLQLDIDNRLQLFMEDMRVKYEDLHTLLRLENSTYASNQQEWIRVRDRFLENLETIHTEVQNLAPLQQQAEQRISNLIGQLQTVVNEVGDQRIFKEQVVFLQKIDECLNAMHQRFDEKISKLEEEQKAQSSILVSEFKNLQQNMGEIQNSLIPIDVEDDSENLSDESKKIAKNAKTMSEKFMASIITANTRYYNTADKEVKNSFKQTNLIIYVGLSLLVFSVVSFLVTFFFHSNELAIITSGSGALLAAVATALGGMNKFHDKRTDEQLYALGRLDHMLKATHTQFLIEQIEDKEWQKQQLGNLINVYLSKDINQDNMKEKK</sequence>
<protein>
    <submittedName>
        <fullName evidence="2">Uncharacterized protein</fullName>
    </submittedName>
</protein>
<keyword evidence="1" id="KW-1133">Transmembrane helix</keyword>
<feature type="transmembrane region" description="Helical" evidence="1">
    <location>
        <begin position="386"/>
        <end position="407"/>
    </location>
</feature>
<dbReference type="OrthoDB" id="9852923at2"/>
<reference evidence="3" key="1">
    <citation type="submission" date="2018-12" db="EMBL/GenBank/DDBJ databases">
        <title>Tengunoibacter tsumagoiensis gen. nov., sp. nov., Dictyobacter kobayashii sp. nov., D. alpinus sp. nov., and D. joshuensis sp. nov. and description of Dictyobacteraceae fam. nov. within the order Ktedonobacterales isolated from Tengu-no-mugimeshi.</title>
        <authorList>
            <person name="Wang C.M."/>
            <person name="Zheng Y."/>
            <person name="Sakai Y."/>
            <person name="Toyoda A."/>
            <person name="Minakuchi Y."/>
            <person name="Abe K."/>
            <person name="Yokota A."/>
            <person name="Yabe S."/>
        </authorList>
    </citation>
    <scope>NUCLEOTIDE SEQUENCE [LARGE SCALE GENOMIC DNA]</scope>
    <source>
        <strain evidence="3">Uno11</strain>
    </source>
</reference>
<dbReference type="Proteomes" id="UP000287188">
    <property type="component" value="Unassembled WGS sequence"/>
</dbReference>
<evidence type="ECO:0000313" key="2">
    <source>
        <dbReference type="EMBL" id="GCE17298.1"/>
    </source>
</evidence>
<keyword evidence="1" id="KW-0472">Membrane</keyword>
<keyword evidence="1" id="KW-0812">Transmembrane</keyword>
<gene>
    <name evidence="2" type="ORF">KDK_10980</name>
</gene>
<dbReference type="RefSeq" id="WP_126549010.1">
    <property type="nucleotide sequence ID" value="NZ_BIFS01000001.1"/>
</dbReference>
<dbReference type="EMBL" id="BIFS01000001">
    <property type="protein sequence ID" value="GCE17298.1"/>
    <property type="molecule type" value="Genomic_DNA"/>
</dbReference>
<evidence type="ECO:0000313" key="3">
    <source>
        <dbReference type="Proteomes" id="UP000287188"/>
    </source>
</evidence>
<proteinExistence type="predicted"/>
<comment type="caution">
    <text evidence="2">The sequence shown here is derived from an EMBL/GenBank/DDBJ whole genome shotgun (WGS) entry which is preliminary data.</text>
</comment>
<evidence type="ECO:0000256" key="1">
    <source>
        <dbReference type="SAM" id="Phobius"/>
    </source>
</evidence>
<keyword evidence="3" id="KW-1185">Reference proteome</keyword>
<organism evidence="2 3">
    <name type="scientific">Dictyobacter kobayashii</name>
    <dbReference type="NCBI Taxonomy" id="2014872"/>
    <lineage>
        <taxon>Bacteria</taxon>
        <taxon>Bacillati</taxon>
        <taxon>Chloroflexota</taxon>
        <taxon>Ktedonobacteria</taxon>
        <taxon>Ktedonobacterales</taxon>
        <taxon>Dictyobacteraceae</taxon>
        <taxon>Dictyobacter</taxon>
    </lineage>
</organism>
<dbReference type="AlphaFoldDB" id="A0A402ADX5"/>